<comment type="caution">
    <text evidence="1">The sequence shown here is derived from an EMBL/GenBank/DDBJ whole genome shotgun (WGS) entry which is preliminary data.</text>
</comment>
<name>A0A2N6PH02_9MICO</name>
<protein>
    <submittedName>
        <fullName evidence="1">Uncharacterized protein</fullName>
    </submittedName>
</protein>
<accession>A0A2N6PH02</accession>
<evidence type="ECO:0000313" key="2">
    <source>
        <dbReference type="Proteomes" id="UP000235703"/>
    </source>
</evidence>
<keyword evidence="2" id="KW-1185">Reference proteome</keyword>
<gene>
    <name evidence="1" type="ORF">CJ198_09080</name>
</gene>
<proteinExistence type="predicted"/>
<dbReference type="AlphaFoldDB" id="A0A2N6PH02"/>
<dbReference type="Proteomes" id="UP000235703">
    <property type="component" value="Unassembled WGS sequence"/>
</dbReference>
<evidence type="ECO:0000313" key="1">
    <source>
        <dbReference type="EMBL" id="PMB97957.1"/>
    </source>
</evidence>
<reference evidence="1 2" key="1">
    <citation type="submission" date="2017-09" db="EMBL/GenBank/DDBJ databases">
        <title>Bacterial strain isolated from the female urinary microbiota.</title>
        <authorList>
            <person name="Thomas-White K."/>
            <person name="Kumar N."/>
            <person name="Forster S."/>
            <person name="Putonti C."/>
            <person name="Lawley T."/>
            <person name="Wolfe A.J."/>
        </authorList>
    </citation>
    <scope>NUCLEOTIDE SEQUENCE [LARGE SCALE GENOMIC DNA]</scope>
    <source>
        <strain evidence="1 2">UMB0680</strain>
    </source>
</reference>
<dbReference type="EMBL" id="PNFZ01000004">
    <property type="protein sequence ID" value="PMB97957.1"/>
    <property type="molecule type" value="Genomic_DNA"/>
</dbReference>
<sequence>MLPKLIWKPQADRLRAAAPPAMTVAVLVMMDLRMVVSSRWWEITGDLHSFLQLPPPYEDLRCCLRRLCARHVFRVSGA</sequence>
<organism evidence="1 2">
    <name type="scientific">Brevibacterium luteolum</name>
    <dbReference type="NCBI Taxonomy" id="199591"/>
    <lineage>
        <taxon>Bacteria</taxon>
        <taxon>Bacillati</taxon>
        <taxon>Actinomycetota</taxon>
        <taxon>Actinomycetes</taxon>
        <taxon>Micrococcales</taxon>
        <taxon>Brevibacteriaceae</taxon>
        <taxon>Brevibacterium</taxon>
    </lineage>
</organism>